<evidence type="ECO:0000313" key="2">
    <source>
        <dbReference type="EMBL" id="KAF2007893.1"/>
    </source>
</evidence>
<evidence type="ECO:0000256" key="1">
    <source>
        <dbReference type="SAM" id="SignalP"/>
    </source>
</evidence>
<feature type="chain" id="PRO_5025664536" evidence="1">
    <location>
        <begin position="17"/>
        <end position="280"/>
    </location>
</feature>
<dbReference type="Proteomes" id="UP000799779">
    <property type="component" value="Unassembled WGS sequence"/>
</dbReference>
<proteinExistence type="predicted"/>
<accession>A0A6A5X4M0</accession>
<feature type="signal peptide" evidence="1">
    <location>
        <begin position="1"/>
        <end position="16"/>
    </location>
</feature>
<dbReference type="EMBL" id="ML977556">
    <property type="protein sequence ID" value="KAF2007893.1"/>
    <property type="molecule type" value="Genomic_DNA"/>
</dbReference>
<gene>
    <name evidence="2" type="ORF">P154DRAFT_516672</name>
</gene>
<evidence type="ECO:0000313" key="3">
    <source>
        <dbReference type="Proteomes" id="UP000799779"/>
    </source>
</evidence>
<dbReference type="OrthoDB" id="3438781at2759"/>
<name>A0A6A5X4M0_9PLEO</name>
<sequence length="280" mass="29122">MSRTLLLLTLFTAAYATPRDTTARDVCNPCAPKGATGTKPPTIGSEDLESMYTLLLASVKGIHFRRRSEGIIARAEGFCCRETLDCVNVQNLNIPMCYDKFTTHYAFPDGSYGSLTTGDYTANDGSTVNLINGTFTKSGGEKGDIYSQNPSAKPNTATLSIPPQYTAAGVGSAIPATELGSFIVFTTTFSGMTITTPTIIPGSTVLSSVSGQTRAVSTVPAVTTTTPTTIAPVATVGTSTPAAAPASTSSRGAAGHLNAGPLETLGMLLLTIFSFLLYDF</sequence>
<keyword evidence="3" id="KW-1185">Reference proteome</keyword>
<reference evidence="2" key="1">
    <citation type="journal article" date="2020" name="Stud. Mycol.">
        <title>101 Dothideomycetes genomes: a test case for predicting lifestyles and emergence of pathogens.</title>
        <authorList>
            <person name="Haridas S."/>
            <person name="Albert R."/>
            <person name="Binder M."/>
            <person name="Bloem J."/>
            <person name="Labutti K."/>
            <person name="Salamov A."/>
            <person name="Andreopoulos B."/>
            <person name="Baker S."/>
            <person name="Barry K."/>
            <person name="Bills G."/>
            <person name="Bluhm B."/>
            <person name="Cannon C."/>
            <person name="Castanera R."/>
            <person name="Culley D."/>
            <person name="Daum C."/>
            <person name="Ezra D."/>
            <person name="Gonzalez J."/>
            <person name="Henrissat B."/>
            <person name="Kuo A."/>
            <person name="Liang C."/>
            <person name="Lipzen A."/>
            <person name="Lutzoni F."/>
            <person name="Magnuson J."/>
            <person name="Mondo S."/>
            <person name="Nolan M."/>
            <person name="Ohm R."/>
            <person name="Pangilinan J."/>
            <person name="Park H.-J."/>
            <person name="Ramirez L."/>
            <person name="Alfaro M."/>
            <person name="Sun H."/>
            <person name="Tritt A."/>
            <person name="Yoshinaga Y."/>
            <person name="Zwiers L.-H."/>
            <person name="Turgeon B."/>
            <person name="Goodwin S."/>
            <person name="Spatafora J."/>
            <person name="Crous P."/>
            <person name="Grigoriev I."/>
        </authorList>
    </citation>
    <scope>NUCLEOTIDE SEQUENCE</scope>
    <source>
        <strain evidence="2">CBS 123094</strain>
    </source>
</reference>
<keyword evidence="1" id="KW-0732">Signal</keyword>
<dbReference type="AlphaFoldDB" id="A0A6A5X4M0"/>
<protein>
    <submittedName>
        <fullName evidence="2">Uncharacterized protein</fullName>
    </submittedName>
</protein>
<organism evidence="2 3">
    <name type="scientific">Amniculicola lignicola CBS 123094</name>
    <dbReference type="NCBI Taxonomy" id="1392246"/>
    <lineage>
        <taxon>Eukaryota</taxon>
        <taxon>Fungi</taxon>
        <taxon>Dikarya</taxon>
        <taxon>Ascomycota</taxon>
        <taxon>Pezizomycotina</taxon>
        <taxon>Dothideomycetes</taxon>
        <taxon>Pleosporomycetidae</taxon>
        <taxon>Pleosporales</taxon>
        <taxon>Amniculicolaceae</taxon>
        <taxon>Amniculicola</taxon>
    </lineage>
</organism>